<evidence type="ECO:0000313" key="1">
    <source>
        <dbReference type="EMBL" id="PMD14148.1"/>
    </source>
</evidence>
<dbReference type="Proteomes" id="UP000235672">
    <property type="component" value="Unassembled WGS sequence"/>
</dbReference>
<keyword evidence="2" id="KW-1185">Reference proteome</keyword>
<sequence length="232" mass="25694">MSWVPRYVVPLLYQAARDRAVAEAEDQNLAKVISSVRCDRGPFPILGAIAISAADLIASRAYCTYGTWYCTRIPRLADWPSVGSEALTISKRLQTADCRLHTAVCTAQGQIGGNIRTTKATLLHSSRKGVRRNWVWVPALDRQVSKGYITIPPSSSPRHSTLNTRHLPLPLPLHPPQSQFHGIIRPVAPEVTSRQILITLPKTIGLFKTRQYAQPSLGAHRPTFPLELFTST</sequence>
<organism evidence="1 2">
    <name type="scientific">Hyaloscypha hepaticicola</name>
    <dbReference type="NCBI Taxonomy" id="2082293"/>
    <lineage>
        <taxon>Eukaryota</taxon>
        <taxon>Fungi</taxon>
        <taxon>Dikarya</taxon>
        <taxon>Ascomycota</taxon>
        <taxon>Pezizomycotina</taxon>
        <taxon>Leotiomycetes</taxon>
        <taxon>Helotiales</taxon>
        <taxon>Hyaloscyphaceae</taxon>
        <taxon>Hyaloscypha</taxon>
    </lineage>
</organism>
<dbReference type="EMBL" id="KZ613524">
    <property type="protein sequence ID" value="PMD14148.1"/>
    <property type="molecule type" value="Genomic_DNA"/>
</dbReference>
<name>A0A2J6PJD4_9HELO</name>
<dbReference type="AlphaFoldDB" id="A0A2J6PJD4"/>
<reference evidence="1 2" key="1">
    <citation type="submission" date="2016-05" db="EMBL/GenBank/DDBJ databases">
        <title>A degradative enzymes factory behind the ericoid mycorrhizal symbiosis.</title>
        <authorList>
            <consortium name="DOE Joint Genome Institute"/>
            <person name="Martino E."/>
            <person name="Morin E."/>
            <person name="Grelet G."/>
            <person name="Kuo A."/>
            <person name="Kohler A."/>
            <person name="Daghino S."/>
            <person name="Barry K."/>
            <person name="Choi C."/>
            <person name="Cichocki N."/>
            <person name="Clum A."/>
            <person name="Copeland A."/>
            <person name="Hainaut M."/>
            <person name="Haridas S."/>
            <person name="Labutti K."/>
            <person name="Lindquist E."/>
            <person name="Lipzen A."/>
            <person name="Khouja H.-R."/>
            <person name="Murat C."/>
            <person name="Ohm R."/>
            <person name="Olson A."/>
            <person name="Spatafora J."/>
            <person name="Veneault-Fourrey C."/>
            <person name="Henrissat B."/>
            <person name="Grigoriev I."/>
            <person name="Martin F."/>
            <person name="Perotto S."/>
        </authorList>
    </citation>
    <scope>NUCLEOTIDE SEQUENCE [LARGE SCALE GENOMIC DNA]</scope>
    <source>
        <strain evidence="1 2">UAMH 7357</strain>
    </source>
</reference>
<protein>
    <submittedName>
        <fullName evidence="1">Uncharacterized protein</fullName>
    </submittedName>
</protein>
<accession>A0A2J6PJD4</accession>
<proteinExistence type="predicted"/>
<gene>
    <name evidence="1" type="ORF">NA56DRAFT_755053</name>
</gene>
<evidence type="ECO:0000313" key="2">
    <source>
        <dbReference type="Proteomes" id="UP000235672"/>
    </source>
</evidence>